<feature type="transmembrane region" description="Helical" evidence="6">
    <location>
        <begin position="9"/>
        <end position="29"/>
    </location>
</feature>
<sequence length="170" mass="19816">MRPLSCTSIFIYLFLGYILYSTYIFYTFLFPPECPYKDSNKCLNPAFKSTDVFQLFLCTSTKSEIIIAVIDKQLDCYNHNISFNLAEPFHLNFQIELPDETLNNHSLYQHVILTKLMSTQQVTTNIIRSKHTVTFVAPLTRYLIPTENVFNLLKSDNQKTTQSTKHSRRP</sequence>
<dbReference type="InterPro" id="IPR008429">
    <property type="entry name" value="CLPTM1"/>
</dbReference>
<keyword evidence="3 6" id="KW-0812">Transmembrane</keyword>
<evidence type="ECO:0000256" key="5">
    <source>
        <dbReference type="ARBA" id="ARBA00023136"/>
    </source>
</evidence>
<keyword evidence="8" id="KW-1185">Reference proteome</keyword>
<evidence type="ECO:0000256" key="4">
    <source>
        <dbReference type="ARBA" id="ARBA00022989"/>
    </source>
</evidence>
<proteinExistence type="inferred from homology"/>
<dbReference type="Pfam" id="PF05602">
    <property type="entry name" value="CLPTM1"/>
    <property type="match status" value="1"/>
</dbReference>
<dbReference type="Proteomes" id="UP000194236">
    <property type="component" value="Unassembled WGS sequence"/>
</dbReference>
<evidence type="ECO:0000256" key="3">
    <source>
        <dbReference type="ARBA" id="ARBA00022692"/>
    </source>
</evidence>
<evidence type="ECO:0000313" key="8">
    <source>
        <dbReference type="Proteomes" id="UP000194236"/>
    </source>
</evidence>
<name>A0A1Y3BP00_EURMA</name>
<comment type="similarity">
    <text evidence="2">Belongs to the CLPTM1 family.</text>
</comment>
<keyword evidence="5 6" id="KW-0472">Membrane</keyword>
<evidence type="ECO:0000313" key="7">
    <source>
        <dbReference type="EMBL" id="OTF82522.1"/>
    </source>
</evidence>
<organism evidence="7 8">
    <name type="scientific">Euroglyphus maynei</name>
    <name type="common">Mayne's house dust mite</name>
    <dbReference type="NCBI Taxonomy" id="6958"/>
    <lineage>
        <taxon>Eukaryota</taxon>
        <taxon>Metazoa</taxon>
        <taxon>Ecdysozoa</taxon>
        <taxon>Arthropoda</taxon>
        <taxon>Chelicerata</taxon>
        <taxon>Arachnida</taxon>
        <taxon>Acari</taxon>
        <taxon>Acariformes</taxon>
        <taxon>Sarcoptiformes</taxon>
        <taxon>Astigmata</taxon>
        <taxon>Psoroptidia</taxon>
        <taxon>Analgoidea</taxon>
        <taxon>Pyroglyphidae</taxon>
        <taxon>Pyroglyphinae</taxon>
        <taxon>Euroglyphus</taxon>
    </lineage>
</organism>
<gene>
    <name evidence="7" type="ORF">BLA29_011286</name>
</gene>
<comment type="caution">
    <text evidence="7">The sequence shown here is derived from an EMBL/GenBank/DDBJ whole genome shotgun (WGS) entry which is preliminary data.</text>
</comment>
<keyword evidence="4 6" id="KW-1133">Transmembrane helix</keyword>
<evidence type="ECO:0000256" key="1">
    <source>
        <dbReference type="ARBA" id="ARBA00004141"/>
    </source>
</evidence>
<comment type="subcellular location">
    <subcellularLocation>
        <location evidence="1">Membrane</location>
        <topology evidence="1">Multi-pass membrane protein</topology>
    </subcellularLocation>
</comment>
<protein>
    <submittedName>
        <fullName evidence="7">Uncharacterized protein</fullName>
    </submittedName>
</protein>
<dbReference type="GO" id="GO:0016020">
    <property type="term" value="C:membrane"/>
    <property type="evidence" value="ECO:0007669"/>
    <property type="project" value="UniProtKB-SubCell"/>
</dbReference>
<reference evidence="7 8" key="1">
    <citation type="submission" date="2017-03" db="EMBL/GenBank/DDBJ databases">
        <title>Genome Survey of Euroglyphus maynei.</title>
        <authorList>
            <person name="Arlian L.G."/>
            <person name="Morgan M.S."/>
            <person name="Rider S.D."/>
        </authorList>
    </citation>
    <scope>NUCLEOTIDE SEQUENCE [LARGE SCALE GENOMIC DNA]</scope>
    <source>
        <strain evidence="7">Arlian Lab</strain>
        <tissue evidence="7">Whole body</tissue>
    </source>
</reference>
<feature type="non-terminal residue" evidence="7">
    <location>
        <position position="170"/>
    </location>
</feature>
<accession>A0A1Y3BP00</accession>
<dbReference type="EMBL" id="MUJZ01008067">
    <property type="protein sequence ID" value="OTF82522.1"/>
    <property type="molecule type" value="Genomic_DNA"/>
</dbReference>
<evidence type="ECO:0000256" key="2">
    <source>
        <dbReference type="ARBA" id="ARBA00009310"/>
    </source>
</evidence>
<evidence type="ECO:0000256" key="6">
    <source>
        <dbReference type="SAM" id="Phobius"/>
    </source>
</evidence>
<dbReference type="AlphaFoldDB" id="A0A1Y3BP00"/>